<keyword evidence="1" id="KW-0812">Transmembrane</keyword>
<protein>
    <submittedName>
        <fullName evidence="2">DUF998 domain-containing protein</fullName>
    </submittedName>
</protein>
<dbReference type="Proteomes" id="UP000316639">
    <property type="component" value="Unassembled WGS sequence"/>
</dbReference>
<comment type="caution">
    <text evidence="2">The sequence shown here is derived from an EMBL/GenBank/DDBJ whole genome shotgun (WGS) entry which is preliminary data.</text>
</comment>
<feature type="transmembrane region" description="Helical" evidence="1">
    <location>
        <begin position="141"/>
        <end position="162"/>
    </location>
</feature>
<feature type="transmembrane region" description="Helical" evidence="1">
    <location>
        <begin position="50"/>
        <end position="71"/>
    </location>
</feature>
<reference evidence="2 3" key="1">
    <citation type="submission" date="2019-07" db="EMBL/GenBank/DDBJ databases">
        <title>Lentzea xizangensis sp. nov., isolated from Qinghai-Tibetan Plateau Soils.</title>
        <authorList>
            <person name="Huang J."/>
        </authorList>
    </citation>
    <scope>NUCLEOTIDE SEQUENCE [LARGE SCALE GENOMIC DNA]</scope>
    <source>
        <strain evidence="2 3">FXJ1.1311</strain>
    </source>
</reference>
<keyword evidence="1" id="KW-0472">Membrane</keyword>
<feature type="transmembrane region" description="Helical" evidence="1">
    <location>
        <begin position="109"/>
        <end position="129"/>
    </location>
</feature>
<evidence type="ECO:0000313" key="3">
    <source>
        <dbReference type="Proteomes" id="UP000316639"/>
    </source>
</evidence>
<dbReference type="OrthoDB" id="3530459at2"/>
<feature type="transmembrane region" description="Helical" evidence="1">
    <location>
        <begin position="168"/>
        <end position="185"/>
    </location>
</feature>
<feature type="transmembrane region" description="Helical" evidence="1">
    <location>
        <begin position="9"/>
        <end position="30"/>
    </location>
</feature>
<feature type="transmembrane region" description="Helical" evidence="1">
    <location>
        <begin position="78"/>
        <end position="97"/>
    </location>
</feature>
<dbReference type="EMBL" id="VOBR01000007">
    <property type="protein sequence ID" value="TWP52007.1"/>
    <property type="molecule type" value="Genomic_DNA"/>
</dbReference>
<organism evidence="2 3">
    <name type="scientific">Lentzea tibetensis</name>
    <dbReference type="NCBI Taxonomy" id="2591470"/>
    <lineage>
        <taxon>Bacteria</taxon>
        <taxon>Bacillati</taxon>
        <taxon>Actinomycetota</taxon>
        <taxon>Actinomycetes</taxon>
        <taxon>Pseudonocardiales</taxon>
        <taxon>Pseudonocardiaceae</taxon>
        <taxon>Lentzea</taxon>
    </lineage>
</organism>
<dbReference type="AlphaFoldDB" id="A0A563EWB5"/>
<evidence type="ECO:0000313" key="2">
    <source>
        <dbReference type="EMBL" id="TWP52007.1"/>
    </source>
</evidence>
<evidence type="ECO:0000256" key="1">
    <source>
        <dbReference type="SAM" id="Phobius"/>
    </source>
</evidence>
<sequence>MESGVEKRVLVVAGLAVSLFPIVYLHVVSIGRLNPIRHTISDYVFVDGGASMLAATALTLAAASTVLLLSLRDVGRSASWLMGLWAAGLTVATIFPTDPDGVPTSFSGLVHRYAGAVMFVSLPLAGLLISRRCPKLRRLAILSGGASAAFLVSHVSINGFAARGLAERVLFAVLYGLLFTLATQMRRTS</sequence>
<dbReference type="Pfam" id="PF06197">
    <property type="entry name" value="DUF998"/>
    <property type="match status" value="1"/>
</dbReference>
<gene>
    <name evidence="2" type="ORF">FKR81_14025</name>
</gene>
<accession>A0A563EWB5</accession>
<dbReference type="InterPro" id="IPR009339">
    <property type="entry name" value="DUF998"/>
</dbReference>
<proteinExistence type="predicted"/>
<keyword evidence="1" id="KW-1133">Transmembrane helix</keyword>
<keyword evidence="3" id="KW-1185">Reference proteome</keyword>
<name>A0A563EWB5_9PSEU</name>